<gene>
    <name evidence="2" type="ORF">PPROV_000232200</name>
</gene>
<accession>A0A830HEM7</accession>
<feature type="region of interest" description="Disordered" evidence="1">
    <location>
        <begin position="218"/>
        <end position="251"/>
    </location>
</feature>
<feature type="compositionally biased region" description="Basic and acidic residues" evidence="1">
    <location>
        <begin position="132"/>
        <end position="141"/>
    </location>
</feature>
<reference evidence="2" key="1">
    <citation type="submission" date="2020-10" db="EMBL/GenBank/DDBJ databases">
        <title>Unveiling of a novel bifunctional photoreceptor, Dualchrome1, isolated from a cosmopolitan green alga.</title>
        <authorList>
            <person name="Suzuki S."/>
            <person name="Kawachi M."/>
        </authorList>
    </citation>
    <scope>NUCLEOTIDE SEQUENCE</scope>
    <source>
        <strain evidence="2">NIES 2893</strain>
    </source>
</reference>
<keyword evidence="3" id="KW-1185">Reference proteome</keyword>
<name>A0A830HEM7_9CHLO</name>
<dbReference type="AlphaFoldDB" id="A0A830HEM7"/>
<feature type="region of interest" description="Disordered" evidence="1">
    <location>
        <begin position="105"/>
        <end position="141"/>
    </location>
</feature>
<evidence type="ECO:0000313" key="3">
    <source>
        <dbReference type="Proteomes" id="UP000660262"/>
    </source>
</evidence>
<organism evidence="2 3">
    <name type="scientific">Pycnococcus provasolii</name>
    <dbReference type="NCBI Taxonomy" id="41880"/>
    <lineage>
        <taxon>Eukaryota</taxon>
        <taxon>Viridiplantae</taxon>
        <taxon>Chlorophyta</taxon>
        <taxon>Pseudoscourfieldiophyceae</taxon>
        <taxon>Pseudoscourfieldiales</taxon>
        <taxon>Pycnococcaceae</taxon>
        <taxon>Pycnococcus</taxon>
    </lineage>
</organism>
<dbReference type="Proteomes" id="UP000660262">
    <property type="component" value="Unassembled WGS sequence"/>
</dbReference>
<feature type="compositionally biased region" description="Low complexity" evidence="1">
    <location>
        <begin position="117"/>
        <end position="131"/>
    </location>
</feature>
<feature type="compositionally biased region" description="Polar residues" evidence="1">
    <location>
        <begin position="218"/>
        <end position="227"/>
    </location>
</feature>
<feature type="region of interest" description="Disordered" evidence="1">
    <location>
        <begin position="164"/>
        <end position="184"/>
    </location>
</feature>
<proteinExistence type="predicted"/>
<feature type="compositionally biased region" description="Polar residues" evidence="1">
    <location>
        <begin position="235"/>
        <end position="251"/>
    </location>
</feature>
<evidence type="ECO:0000313" key="2">
    <source>
        <dbReference type="EMBL" id="GHP03567.1"/>
    </source>
</evidence>
<evidence type="ECO:0000256" key="1">
    <source>
        <dbReference type="SAM" id="MobiDB-lite"/>
    </source>
</evidence>
<sequence length="417" mass="44341">MADSFVKAFVLTNTDATTNLARAVAQAIPSDSLAGVALSVDDLAEDDSASDITATIRQVGRLELSELSRRAMVSDHLESVKSDTYAVAARLVDPRLLLKAGLNPTEVDVSSTGGRIRTSASPSRPGTSSRPSRVDFAETAREEAKTLREELTLDIDAAKMKIKSLESKSKPPTPGALTAGRSTSDEISIWRKKLEIAQKRLNQLEKSVQTINESKYLSSMVTTSTSPEEADDNSSKAARSPSTPAMSPTRSAVSLLTRRFEQAEPSPQVGASRSMVSPSLASARESVAAARAVAVQRDESSIAQDVQSVTDREKRKSILASAQDVLENVRISHNSDVAAMQPSVEILLAQVSRVAAVSDECSNMAESAIPQGIARHAALAKKLATAMVRNDTANVFGYESQMLAIEKSLEATGGVEG</sequence>
<comment type="caution">
    <text evidence="2">The sequence shown here is derived from an EMBL/GenBank/DDBJ whole genome shotgun (WGS) entry which is preliminary data.</text>
</comment>
<dbReference type="EMBL" id="BNJQ01000005">
    <property type="protein sequence ID" value="GHP03567.1"/>
    <property type="molecule type" value="Genomic_DNA"/>
</dbReference>
<protein>
    <submittedName>
        <fullName evidence="2">Uncharacterized protein</fullName>
    </submittedName>
</protein>